<dbReference type="EMBL" id="CP016537">
    <property type="protein sequence ID" value="ANU13179.1"/>
    <property type="molecule type" value="Genomic_DNA"/>
</dbReference>
<proteinExistence type="predicted"/>
<dbReference type="KEGG" id="phc:BBI08_04695"/>
<keyword evidence="2" id="KW-0813">Transport</keyword>
<reference evidence="11" key="1">
    <citation type="submission" date="2016-07" db="EMBL/GenBank/DDBJ databases">
        <authorList>
            <person name="See-Too W.S."/>
        </authorList>
    </citation>
    <scope>NUCLEOTIDE SEQUENCE [LARGE SCALE GENOMIC DNA]</scope>
    <source>
        <strain evidence="11">DSM 24743</strain>
    </source>
</reference>
<feature type="transmembrane region" description="Helical" evidence="8">
    <location>
        <begin position="113"/>
        <end position="131"/>
    </location>
</feature>
<dbReference type="InterPro" id="IPR027359">
    <property type="entry name" value="Volt_channel_dom_sf"/>
</dbReference>
<sequence>MKKGVIIYESIMFVLILISIFFAFSEDQSFILLDRIIWGIFVIDYTVRLFKAKNKWTYIKKHPFELIAIIPFDALFRAARIARLMRLVRLIGIGSRYMKPVYKLLKTNGLEKVLIVALILLFLIPIPIVILEPSIETFADALWWAVVTTTTVGYGDLSPETPIGRILAVVLMMVGIGIIGTLTSSITSFFNKEIVKGHEKQLLDILKTIDEVDTLTKDDIEMINLYIKRKEAIKDNSNDLKEKGSIQE</sequence>
<dbReference type="PANTHER" id="PTHR11537">
    <property type="entry name" value="VOLTAGE-GATED POTASSIUM CHANNEL"/>
    <property type="match status" value="1"/>
</dbReference>
<protein>
    <submittedName>
        <fullName evidence="10">Ion transporter</fullName>
    </submittedName>
</protein>
<dbReference type="OrthoDB" id="9785285at2"/>
<evidence type="ECO:0000256" key="6">
    <source>
        <dbReference type="ARBA" id="ARBA00023136"/>
    </source>
</evidence>
<evidence type="ECO:0000256" key="7">
    <source>
        <dbReference type="ARBA" id="ARBA00023303"/>
    </source>
</evidence>
<evidence type="ECO:0000256" key="4">
    <source>
        <dbReference type="ARBA" id="ARBA00022989"/>
    </source>
</evidence>
<keyword evidence="11" id="KW-1185">Reference proteome</keyword>
<evidence type="ECO:0000313" key="10">
    <source>
        <dbReference type="EMBL" id="ANU13179.1"/>
    </source>
</evidence>
<feature type="transmembrane region" description="Helical" evidence="8">
    <location>
        <begin position="30"/>
        <end position="50"/>
    </location>
</feature>
<organism evidence="10 11">
    <name type="scientific">Planococcus halocryophilus</name>
    <dbReference type="NCBI Taxonomy" id="1215089"/>
    <lineage>
        <taxon>Bacteria</taxon>
        <taxon>Bacillati</taxon>
        <taxon>Bacillota</taxon>
        <taxon>Bacilli</taxon>
        <taxon>Bacillales</taxon>
        <taxon>Caryophanaceae</taxon>
        <taxon>Planococcus</taxon>
    </lineage>
</organism>
<dbReference type="RefSeq" id="WP_008497488.1">
    <property type="nucleotide sequence ID" value="NZ_CP016537.2"/>
</dbReference>
<evidence type="ECO:0000313" key="11">
    <source>
        <dbReference type="Proteomes" id="UP000092687"/>
    </source>
</evidence>
<name>A0A1C7DNM3_9BACL</name>
<evidence type="ECO:0000256" key="1">
    <source>
        <dbReference type="ARBA" id="ARBA00004141"/>
    </source>
</evidence>
<gene>
    <name evidence="10" type="ORF">BBI08_04695</name>
</gene>
<evidence type="ECO:0000256" key="8">
    <source>
        <dbReference type="SAM" id="Phobius"/>
    </source>
</evidence>
<feature type="transmembrane region" description="Helical" evidence="8">
    <location>
        <begin position="166"/>
        <end position="190"/>
    </location>
</feature>
<dbReference type="Proteomes" id="UP000092687">
    <property type="component" value="Chromosome"/>
</dbReference>
<feature type="transmembrane region" description="Helical" evidence="8">
    <location>
        <begin position="5"/>
        <end position="24"/>
    </location>
</feature>
<accession>A0A1C7DNM3</accession>
<comment type="subcellular location">
    <subcellularLocation>
        <location evidence="1">Membrane</location>
        <topology evidence="1">Multi-pass membrane protein</topology>
    </subcellularLocation>
</comment>
<dbReference type="InterPro" id="IPR013099">
    <property type="entry name" value="K_chnl_dom"/>
</dbReference>
<dbReference type="Gene3D" id="1.10.287.70">
    <property type="match status" value="1"/>
</dbReference>
<evidence type="ECO:0000259" key="9">
    <source>
        <dbReference type="Pfam" id="PF07885"/>
    </source>
</evidence>
<dbReference type="GO" id="GO:0005249">
    <property type="term" value="F:voltage-gated potassium channel activity"/>
    <property type="evidence" value="ECO:0007669"/>
    <property type="project" value="InterPro"/>
</dbReference>
<dbReference type="InterPro" id="IPR028325">
    <property type="entry name" value="VG_K_chnl"/>
</dbReference>
<dbReference type="Pfam" id="PF07885">
    <property type="entry name" value="Ion_trans_2"/>
    <property type="match status" value="1"/>
</dbReference>
<keyword evidence="5" id="KW-0406">Ion transport</keyword>
<keyword evidence="7" id="KW-0407">Ion channel</keyword>
<dbReference type="GO" id="GO:0001508">
    <property type="term" value="P:action potential"/>
    <property type="evidence" value="ECO:0007669"/>
    <property type="project" value="TreeGrafter"/>
</dbReference>
<evidence type="ECO:0000256" key="2">
    <source>
        <dbReference type="ARBA" id="ARBA00022448"/>
    </source>
</evidence>
<dbReference type="GO" id="GO:0008076">
    <property type="term" value="C:voltage-gated potassium channel complex"/>
    <property type="evidence" value="ECO:0007669"/>
    <property type="project" value="InterPro"/>
</dbReference>
<keyword evidence="6 8" id="KW-0472">Membrane</keyword>
<feature type="domain" description="Potassium channel" evidence="9">
    <location>
        <begin position="120"/>
        <end position="190"/>
    </location>
</feature>
<evidence type="ECO:0000256" key="5">
    <source>
        <dbReference type="ARBA" id="ARBA00023065"/>
    </source>
</evidence>
<keyword evidence="4 8" id="KW-1133">Transmembrane helix</keyword>
<dbReference type="Gene3D" id="1.20.120.350">
    <property type="entry name" value="Voltage-gated potassium channels. Chain C"/>
    <property type="match status" value="1"/>
</dbReference>
<evidence type="ECO:0000256" key="3">
    <source>
        <dbReference type="ARBA" id="ARBA00022692"/>
    </source>
</evidence>
<dbReference type="STRING" id="1215089.BBI08_04695"/>
<dbReference type="AlphaFoldDB" id="A0A1C7DNM3"/>
<dbReference type="PANTHER" id="PTHR11537:SF254">
    <property type="entry name" value="POTASSIUM VOLTAGE-GATED CHANNEL PROTEIN SHAB"/>
    <property type="match status" value="1"/>
</dbReference>
<keyword evidence="3 8" id="KW-0812">Transmembrane</keyword>
<reference evidence="11" key="2">
    <citation type="submission" date="2016-10" db="EMBL/GenBank/DDBJ databases">
        <authorList>
            <person name="See-Too W.S."/>
        </authorList>
    </citation>
    <scope>NUCLEOTIDE SEQUENCE [LARGE SCALE GENOMIC DNA]</scope>
    <source>
        <strain evidence="11">DSM 24743</strain>
    </source>
</reference>
<dbReference type="SUPFAM" id="SSF81324">
    <property type="entry name" value="Voltage-gated potassium channels"/>
    <property type="match status" value="1"/>
</dbReference>